<comment type="function">
    <text evidence="7">The SMN complex catalyzes the assembly of small nuclear ribonucleoproteins (snRNPs), the building blocks of the spliceosome, and thereby plays an important role in the splicing of cellular pre-mRNAs.</text>
</comment>
<accession>A0A9Q1CJ67</accession>
<evidence type="ECO:0000256" key="1">
    <source>
        <dbReference type="ARBA" id="ARBA00004496"/>
    </source>
</evidence>
<comment type="subunit">
    <text evidence="7">Part of the core SMN complex.</text>
</comment>
<dbReference type="PANTHER" id="PTHR12794:SF0">
    <property type="entry name" value="GEM-ASSOCIATED PROTEIN 2"/>
    <property type="match status" value="1"/>
</dbReference>
<comment type="subcellular location">
    <subcellularLocation>
        <location evidence="1">Cytoplasm</location>
    </subcellularLocation>
</comment>
<proteinExistence type="inferred from homology"/>
<dbReference type="Gene3D" id="1.20.58.1070">
    <property type="match status" value="1"/>
</dbReference>
<dbReference type="PANTHER" id="PTHR12794">
    <property type="entry name" value="GEMIN2"/>
    <property type="match status" value="1"/>
</dbReference>
<keyword evidence="2 7" id="KW-0963">Cytoplasm</keyword>
<dbReference type="GO" id="GO:0032797">
    <property type="term" value="C:SMN complex"/>
    <property type="evidence" value="ECO:0007669"/>
    <property type="project" value="UniProtKB-UniRule"/>
</dbReference>
<dbReference type="InterPro" id="IPR035426">
    <property type="entry name" value="Gemin2/Brr1"/>
</dbReference>
<comment type="caution">
    <text evidence="9">The sequence shown here is derived from an EMBL/GenBank/DDBJ whole genome shotgun (WGS) entry which is preliminary data.</text>
</comment>
<evidence type="ECO:0000256" key="7">
    <source>
        <dbReference type="PIRNR" id="PIRNR038038"/>
    </source>
</evidence>
<comment type="similarity">
    <text evidence="5 7">Belongs to the gemin-2 family.</text>
</comment>
<keyword evidence="10" id="KW-1185">Reference proteome</keyword>
<protein>
    <recommendedName>
        <fullName evidence="6 7">Gem-associated protein 2</fullName>
    </recommendedName>
</protein>
<evidence type="ECO:0000256" key="3">
    <source>
        <dbReference type="ARBA" id="ARBA00022664"/>
    </source>
</evidence>
<evidence type="ECO:0000313" key="9">
    <source>
        <dbReference type="EMBL" id="KAJ8046248.1"/>
    </source>
</evidence>
<dbReference type="Pfam" id="PF04938">
    <property type="entry name" value="SIP1"/>
    <property type="match status" value="1"/>
</dbReference>
<feature type="region of interest" description="Disordered" evidence="8">
    <location>
        <begin position="149"/>
        <end position="168"/>
    </location>
</feature>
<evidence type="ECO:0000256" key="8">
    <source>
        <dbReference type="SAM" id="MobiDB-lite"/>
    </source>
</evidence>
<dbReference type="InterPro" id="IPR017364">
    <property type="entry name" value="GEMIN2"/>
</dbReference>
<evidence type="ECO:0000256" key="4">
    <source>
        <dbReference type="ARBA" id="ARBA00023187"/>
    </source>
</evidence>
<evidence type="ECO:0000256" key="2">
    <source>
        <dbReference type="ARBA" id="ARBA00022490"/>
    </source>
</evidence>
<keyword evidence="4 7" id="KW-0508">mRNA splicing</keyword>
<gene>
    <name evidence="9" type="ORF">HOLleu_04863</name>
</gene>
<organism evidence="9 10">
    <name type="scientific">Holothuria leucospilota</name>
    <name type="common">Black long sea cucumber</name>
    <name type="synonym">Mertensiothuria leucospilota</name>
    <dbReference type="NCBI Taxonomy" id="206669"/>
    <lineage>
        <taxon>Eukaryota</taxon>
        <taxon>Metazoa</taxon>
        <taxon>Echinodermata</taxon>
        <taxon>Eleutherozoa</taxon>
        <taxon>Echinozoa</taxon>
        <taxon>Holothuroidea</taxon>
        <taxon>Aspidochirotacea</taxon>
        <taxon>Aspidochirotida</taxon>
        <taxon>Holothuriidae</taxon>
        <taxon>Holothuria</taxon>
    </lineage>
</organism>
<evidence type="ECO:0000256" key="5">
    <source>
        <dbReference type="ARBA" id="ARBA00025758"/>
    </source>
</evidence>
<sequence>MSNMQEFLPKAFPVDLGILKESNFEKPATNAQEYLSRVRYEAKQCPDVVVADVQTKPKSITPLLEIEDQVVSTLPWSIPSRKWQQDQSTDYADIRSKLARYQKNSRKEIKEKCPTLPKLRDELGWCKFCLGVEFHDKLVSAINAAGEELPPVIPDDDESRSGLPKDGSPRPPLVSILLCMDQPMVQQVLDYHIHWLKLMGFTIAQGCWLYALMACLAKPLYPDSAASIRVMARLCKTIRLTLESEDDDKLPSLNLLIALVANFFDQGDLMDKA</sequence>
<dbReference type="Proteomes" id="UP001152320">
    <property type="component" value="Chromosome 2"/>
</dbReference>
<keyword evidence="3 7" id="KW-0507">mRNA processing</keyword>
<dbReference type="GO" id="GO:0000245">
    <property type="term" value="P:spliceosomal complex assembly"/>
    <property type="evidence" value="ECO:0007669"/>
    <property type="project" value="UniProtKB-UniRule"/>
</dbReference>
<dbReference type="GO" id="GO:0000387">
    <property type="term" value="P:spliceosomal snRNP assembly"/>
    <property type="evidence" value="ECO:0007669"/>
    <property type="project" value="UniProtKB-UniRule"/>
</dbReference>
<dbReference type="PIRSF" id="PIRSF038038">
    <property type="entry name" value="SMN_Gemin2"/>
    <property type="match status" value="1"/>
</dbReference>
<dbReference type="OrthoDB" id="428895at2759"/>
<dbReference type="EMBL" id="JAIZAY010000002">
    <property type="protein sequence ID" value="KAJ8046248.1"/>
    <property type="molecule type" value="Genomic_DNA"/>
</dbReference>
<evidence type="ECO:0000256" key="6">
    <source>
        <dbReference type="ARBA" id="ARBA00047179"/>
    </source>
</evidence>
<name>A0A9Q1CJ67_HOLLE</name>
<dbReference type="GO" id="GO:0005681">
    <property type="term" value="C:spliceosomal complex"/>
    <property type="evidence" value="ECO:0007669"/>
    <property type="project" value="UniProtKB-UniRule"/>
</dbReference>
<reference evidence="9" key="1">
    <citation type="submission" date="2021-10" db="EMBL/GenBank/DDBJ databases">
        <title>Tropical sea cucumber genome reveals ecological adaptation and Cuvierian tubules defense mechanism.</title>
        <authorList>
            <person name="Chen T."/>
        </authorList>
    </citation>
    <scope>NUCLEOTIDE SEQUENCE</scope>
    <source>
        <strain evidence="9">Nanhai2018</strain>
        <tissue evidence="9">Muscle</tissue>
    </source>
</reference>
<dbReference type="AlphaFoldDB" id="A0A9Q1CJ67"/>
<evidence type="ECO:0000313" key="10">
    <source>
        <dbReference type="Proteomes" id="UP001152320"/>
    </source>
</evidence>